<reference evidence="3 4" key="1">
    <citation type="submission" date="2021-03" db="EMBL/GenBank/DDBJ databases">
        <title>Genomic Encyclopedia of Type Strains, Phase IV (KMG-IV): sequencing the most valuable type-strain genomes for metagenomic binning, comparative biology and taxonomic classification.</title>
        <authorList>
            <person name="Goeker M."/>
        </authorList>
    </citation>
    <scope>NUCLEOTIDE SEQUENCE [LARGE SCALE GENOMIC DNA]</scope>
    <source>
        <strain evidence="3 4">DSM 25790</strain>
    </source>
</reference>
<evidence type="ECO:0000313" key="3">
    <source>
        <dbReference type="EMBL" id="MBP2259143.1"/>
    </source>
</evidence>
<feature type="domain" description="Transposase IS110-like N-terminal" evidence="2">
    <location>
        <begin position="4"/>
        <end position="109"/>
    </location>
</feature>
<accession>A0ABS4SCB5</accession>
<dbReference type="InterPro" id="IPR047650">
    <property type="entry name" value="Transpos_IS110"/>
</dbReference>
<evidence type="ECO:0000256" key="1">
    <source>
        <dbReference type="SAM" id="MobiDB-lite"/>
    </source>
</evidence>
<dbReference type="PANTHER" id="PTHR33055">
    <property type="entry name" value="TRANSPOSASE FOR INSERTION SEQUENCE ELEMENT IS1111A"/>
    <property type="match status" value="1"/>
</dbReference>
<dbReference type="EMBL" id="JAGIKX010000058">
    <property type="protein sequence ID" value="MBP2259143.1"/>
    <property type="molecule type" value="Genomic_DNA"/>
</dbReference>
<dbReference type="RefSeq" id="WP_226371735.1">
    <property type="nucleotide sequence ID" value="NZ_JAGIKX010000058.1"/>
</dbReference>
<dbReference type="InterPro" id="IPR002525">
    <property type="entry name" value="Transp_IS110-like_N"/>
</dbReference>
<comment type="caution">
    <text evidence="3">The sequence shown here is derived from an EMBL/GenBank/DDBJ whole genome shotgun (WGS) entry which is preliminary data.</text>
</comment>
<sequence length="119" mass="13767">MLFVGIDVAKHKHDIAILDDSGAVFKSHLRMKNNREGFKLLNQTLEKLGHAFTEEIFIAMEDTGIYALNLFRYLCSKRYMVHTYNPLLIKEFAKSASLRKTKTDKRDALTHKPLNEFGH</sequence>
<feature type="region of interest" description="Disordered" evidence="1">
    <location>
        <begin position="98"/>
        <end position="119"/>
    </location>
</feature>
<dbReference type="Proteomes" id="UP001519294">
    <property type="component" value="Unassembled WGS sequence"/>
</dbReference>
<organism evidence="3 4">
    <name type="scientific">Virgibacillus alimentarius</name>
    <dbReference type="NCBI Taxonomy" id="698769"/>
    <lineage>
        <taxon>Bacteria</taxon>
        <taxon>Bacillati</taxon>
        <taxon>Bacillota</taxon>
        <taxon>Bacilli</taxon>
        <taxon>Bacillales</taxon>
        <taxon>Bacillaceae</taxon>
        <taxon>Virgibacillus</taxon>
    </lineage>
</organism>
<gene>
    <name evidence="3" type="ORF">J2Z81_003137</name>
</gene>
<dbReference type="Pfam" id="PF01548">
    <property type="entry name" value="DEDD_Tnp_IS110"/>
    <property type="match status" value="1"/>
</dbReference>
<name>A0ABS4SCB5_9BACI</name>
<protein>
    <submittedName>
        <fullName evidence="3">Transposase</fullName>
    </submittedName>
</protein>
<evidence type="ECO:0000313" key="4">
    <source>
        <dbReference type="Proteomes" id="UP001519294"/>
    </source>
</evidence>
<proteinExistence type="predicted"/>
<feature type="compositionally biased region" description="Basic and acidic residues" evidence="1">
    <location>
        <begin position="104"/>
        <end position="119"/>
    </location>
</feature>
<evidence type="ECO:0000259" key="2">
    <source>
        <dbReference type="Pfam" id="PF01548"/>
    </source>
</evidence>
<keyword evidence="4" id="KW-1185">Reference proteome</keyword>